<dbReference type="AlphaFoldDB" id="A0A2C5YPI5"/>
<sequence>MVSMMLETSDLSLDSLRQLLGDALENQSGTRNYQVRWFRDAAKAKRPVCWPDAPSYTVTAFNDVWAYIGALLTDPTSIHLAVAHRFMDYPPGYPDMGSVHVFSELDYEPKKMVKLLKDARDAAIGVDIALYFRSLVDKWGGLLGRVMFHSTWIEKPQGLNIVRLTEAIGRELCEKWIVPHHPVDGLTVLESCALTHMILVVALHSPPLDEPPPGVRMLLLPSKYEEQDMSGTI</sequence>
<name>A0A2C5YPI5_9HYPO</name>
<protein>
    <submittedName>
        <fullName evidence="1">Uncharacterized protein</fullName>
    </submittedName>
</protein>
<organism evidence="1 2">
    <name type="scientific">Ophiocordyceps australis</name>
    <dbReference type="NCBI Taxonomy" id="1399860"/>
    <lineage>
        <taxon>Eukaryota</taxon>
        <taxon>Fungi</taxon>
        <taxon>Dikarya</taxon>
        <taxon>Ascomycota</taxon>
        <taxon>Pezizomycotina</taxon>
        <taxon>Sordariomycetes</taxon>
        <taxon>Hypocreomycetidae</taxon>
        <taxon>Hypocreales</taxon>
        <taxon>Ophiocordycipitaceae</taxon>
        <taxon>Ophiocordyceps</taxon>
    </lineage>
</organism>
<evidence type="ECO:0000313" key="1">
    <source>
        <dbReference type="EMBL" id="PHH70677.1"/>
    </source>
</evidence>
<comment type="caution">
    <text evidence="1">The sequence shown here is derived from an EMBL/GenBank/DDBJ whole genome shotgun (WGS) entry which is preliminary data.</text>
</comment>
<keyword evidence="2" id="KW-1185">Reference proteome</keyword>
<proteinExistence type="predicted"/>
<gene>
    <name evidence="1" type="ORF">CDD82_6975</name>
</gene>
<dbReference type="EMBL" id="NJEU01000768">
    <property type="protein sequence ID" value="PHH70677.1"/>
    <property type="molecule type" value="Genomic_DNA"/>
</dbReference>
<evidence type="ECO:0000313" key="2">
    <source>
        <dbReference type="Proteomes" id="UP000224854"/>
    </source>
</evidence>
<dbReference type="Proteomes" id="UP000224854">
    <property type="component" value="Unassembled WGS sequence"/>
</dbReference>
<accession>A0A2C5YPI5</accession>
<reference evidence="1 2" key="1">
    <citation type="submission" date="2017-06" db="EMBL/GenBank/DDBJ databases">
        <title>Ant-infecting Ophiocordyceps genomes reveal a high diversity of potential behavioral manipulation genes and a possible major role for enterotoxins.</title>
        <authorList>
            <person name="De Bekker C."/>
            <person name="Evans H.C."/>
            <person name="Brachmann A."/>
            <person name="Hughes D.P."/>
        </authorList>
    </citation>
    <scope>NUCLEOTIDE SEQUENCE [LARGE SCALE GENOMIC DNA]</scope>
    <source>
        <strain evidence="1 2">1348a</strain>
    </source>
</reference>